<sequence length="179" mass="20173">MRRRWSVAEIEAMLRAGVIPENERIELIGGEVVPMSPKGIRHEVVKVNLTRYFDRHLPEEILVAQETTLRLDQDTFVEPDLIFYRRADGLANLSPETALLVVEVADASLAYDLHRKVRLYAAFGVRAAIVIEAQSLVAHLHRSPGPEGYRERLTIGPDEPLPFDIAPPLGLRLRDLPLV</sequence>
<gene>
    <name evidence="2" type="ORF">CH341_09130</name>
</gene>
<organism evidence="2 3">
    <name type="scientific">Rhodoplanes roseus</name>
    <dbReference type="NCBI Taxonomy" id="29409"/>
    <lineage>
        <taxon>Bacteria</taxon>
        <taxon>Pseudomonadati</taxon>
        <taxon>Pseudomonadota</taxon>
        <taxon>Alphaproteobacteria</taxon>
        <taxon>Hyphomicrobiales</taxon>
        <taxon>Nitrobacteraceae</taxon>
        <taxon>Rhodoplanes</taxon>
    </lineage>
</organism>
<evidence type="ECO:0000259" key="1">
    <source>
        <dbReference type="Pfam" id="PF05685"/>
    </source>
</evidence>
<dbReference type="InterPro" id="IPR008538">
    <property type="entry name" value="Uma2"/>
</dbReference>
<dbReference type="CDD" id="cd06260">
    <property type="entry name" value="DUF820-like"/>
    <property type="match status" value="1"/>
</dbReference>
<evidence type="ECO:0000313" key="3">
    <source>
        <dbReference type="Proteomes" id="UP000249130"/>
    </source>
</evidence>
<dbReference type="Gene3D" id="3.90.1570.10">
    <property type="entry name" value="tt1808, chain A"/>
    <property type="match status" value="1"/>
</dbReference>
<dbReference type="OrthoDB" id="196625at2"/>
<dbReference type="PANTHER" id="PTHR35400:SF3">
    <property type="entry name" value="SLL1072 PROTEIN"/>
    <property type="match status" value="1"/>
</dbReference>
<dbReference type="PANTHER" id="PTHR35400">
    <property type="entry name" value="SLR1083 PROTEIN"/>
    <property type="match status" value="1"/>
</dbReference>
<comment type="caution">
    <text evidence="2">The sequence shown here is derived from an EMBL/GenBank/DDBJ whole genome shotgun (WGS) entry which is preliminary data.</text>
</comment>
<accession>A0A327L1S5</accession>
<feature type="domain" description="Putative restriction endonuclease" evidence="1">
    <location>
        <begin position="19"/>
        <end position="162"/>
    </location>
</feature>
<keyword evidence="3" id="KW-1185">Reference proteome</keyword>
<dbReference type="InterPro" id="IPR012296">
    <property type="entry name" value="Nuclease_put_TT1808"/>
</dbReference>
<protein>
    <recommendedName>
        <fullName evidence="1">Putative restriction endonuclease domain-containing protein</fullName>
    </recommendedName>
</protein>
<dbReference type="Proteomes" id="UP000249130">
    <property type="component" value="Unassembled WGS sequence"/>
</dbReference>
<proteinExistence type="predicted"/>
<dbReference type="AlphaFoldDB" id="A0A327L1S5"/>
<reference evidence="2 3" key="1">
    <citation type="submission" date="2017-07" db="EMBL/GenBank/DDBJ databases">
        <title>Draft Genome Sequences of Select Purple Nonsulfur Bacteria.</title>
        <authorList>
            <person name="Lasarre B."/>
            <person name="Mckinlay J.B."/>
        </authorList>
    </citation>
    <scope>NUCLEOTIDE SEQUENCE [LARGE SCALE GENOMIC DNA]</scope>
    <source>
        <strain evidence="2 3">DSM 5909</strain>
    </source>
</reference>
<dbReference type="Pfam" id="PF05685">
    <property type="entry name" value="Uma2"/>
    <property type="match status" value="1"/>
</dbReference>
<evidence type="ECO:0000313" key="2">
    <source>
        <dbReference type="EMBL" id="RAI44446.1"/>
    </source>
</evidence>
<dbReference type="SUPFAM" id="SSF52980">
    <property type="entry name" value="Restriction endonuclease-like"/>
    <property type="match status" value="1"/>
</dbReference>
<dbReference type="EMBL" id="NPEX01000045">
    <property type="protein sequence ID" value="RAI44446.1"/>
    <property type="molecule type" value="Genomic_DNA"/>
</dbReference>
<dbReference type="InterPro" id="IPR011335">
    <property type="entry name" value="Restrct_endonuc-II-like"/>
</dbReference>
<name>A0A327L1S5_9BRAD</name>